<dbReference type="AlphaFoldDB" id="A0AB39XYB1"/>
<proteinExistence type="predicted"/>
<organism evidence="1">
    <name type="scientific">Streptomyces sp. R33</name>
    <dbReference type="NCBI Taxonomy" id="3238629"/>
    <lineage>
        <taxon>Bacteria</taxon>
        <taxon>Bacillati</taxon>
        <taxon>Actinomycetota</taxon>
        <taxon>Actinomycetes</taxon>
        <taxon>Kitasatosporales</taxon>
        <taxon>Streptomycetaceae</taxon>
        <taxon>Streptomyces</taxon>
    </lineage>
</organism>
<sequence>MVGTALVALAAATVGVVGTLLAPVLSQRLTARAQAEQFDRQQRTDHAVRLHERQIAEEERRRHCYVAANAAYRRHRVELMNFLWLVQKGEVTPEGRQAMEAARHAHHAAFAEAQMIASTAVMDELDTMTTALSELYGRTMRLEEGHPVPGGSFQEIHDELQELWSRGQDLRAAMRADLGVDDGPITRPTAHP</sequence>
<evidence type="ECO:0000313" key="1">
    <source>
        <dbReference type="EMBL" id="XDV62183.1"/>
    </source>
</evidence>
<dbReference type="EMBL" id="CP165727">
    <property type="protein sequence ID" value="XDV62183.1"/>
    <property type="molecule type" value="Genomic_DNA"/>
</dbReference>
<accession>A0AB39XYB1</accession>
<dbReference type="RefSeq" id="WP_053789333.1">
    <property type="nucleotide sequence ID" value="NZ_CP165727.1"/>
</dbReference>
<protein>
    <recommendedName>
        <fullName evidence="2">Secreted protein</fullName>
    </recommendedName>
</protein>
<evidence type="ECO:0008006" key="2">
    <source>
        <dbReference type="Google" id="ProtNLM"/>
    </source>
</evidence>
<reference evidence="1" key="1">
    <citation type="submission" date="2024-08" db="EMBL/GenBank/DDBJ databases">
        <authorList>
            <person name="Yu S.T."/>
        </authorList>
    </citation>
    <scope>NUCLEOTIDE SEQUENCE</scope>
    <source>
        <strain evidence="1">R33</strain>
    </source>
</reference>
<name>A0AB39XYB1_9ACTN</name>
<gene>
    <name evidence="1" type="ORF">AB5J51_04140</name>
</gene>